<keyword evidence="5" id="KW-0378">Hydrolase</keyword>
<evidence type="ECO:0000256" key="3">
    <source>
        <dbReference type="ARBA" id="ARBA00023125"/>
    </source>
</evidence>
<dbReference type="Proteomes" id="UP001241056">
    <property type="component" value="Unassembled WGS sequence"/>
</dbReference>
<proteinExistence type="inferred from homology"/>
<comment type="caution">
    <text evidence="5">The sequence shown here is derived from an EMBL/GenBank/DDBJ whole genome shotgun (WGS) entry which is preliminary data.</text>
</comment>
<dbReference type="GO" id="GO:0016787">
    <property type="term" value="F:hydrolase activity"/>
    <property type="evidence" value="ECO:0007669"/>
    <property type="project" value="UniProtKB-KW"/>
</dbReference>
<organism evidence="5 6">
    <name type="scientific">Thiopseudomonas acetoxidans</name>
    <dbReference type="NCBI Taxonomy" id="3041622"/>
    <lineage>
        <taxon>Bacteria</taxon>
        <taxon>Pseudomonadati</taxon>
        <taxon>Pseudomonadota</taxon>
        <taxon>Gammaproteobacteria</taxon>
        <taxon>Pseudomonadales</taxon>
        <taxon>Pseudomonadaceae</taxon>
        <taxon>Thiopseudomonas</taxon>
    </lineage>
</organism>
<gene>
    <name evidence="5" type="ORF">QEZ41_10825</name>
</gene>
<evidence type="ECO:0000256" key="2">
    <source>
        <dbReference type="ARBA" id="ARBA00022747"/>
    </source>
</evidence>
<comment type="similarity">
    <text evidence="1">Belongs to the type-I restriction system S methylase family.</text>
</comment>
<dbReference type="InterPro" id="IPR052021">
    <property type="entry name" value="Type-I_RS_S_subunit"/>
</dbReference>
<dbReference type="Gene3D" id="3.90.220.20">
    <property type="entry name" value="DNA methylase specificity domains"/>
    <property type="match status" value="2"/>
</dbReference>
<dbReference type="PANTHER" id="PTHR30408">
    <property type="entry name" value="TYPE-1 RESTRICTION ENZYME ECOKI SPECIFICITY PROTEIN"/>
    <property type="match status" value="1"/>
</dbReference>
<dbReference type="PANTHER" id="PTHR30408:SF13">
    <property type="entry name" value="TYPE I RESTRICTION ENZYME HINDI SPECIFICITY SUBUNIT"/>
    <property type="match status" value="1"/>
</dbReference>
<dbReference type="SUPFAM" id="SSF116734">
    <property type="entry name" value="DNA methylase specificity domain"/>
    <property type="match status" value="2"/>
</dbReference>
<evidence type="ECO:0000313" key="6">
    <source>
        <dbReference type="Proteomes" id="UP001241056"/>
    </source>
</evidence>
<dbReference type="EC" id="3.1.21.-" evidence="5"/>
<evidence type="ECO:0000313" key="5">
    <source>
        <dbReference type="EMBL" id="MDM7858757.1"/>
    </source>
</evidence>
<dbReference type="InterPro" id="IPR000055">
    <property type="entry name" value="Restrct_endonuc_typeI_TRD"/>
</dbReference>
<keyword evidence="3" id="KW-0238">DNA-binding</keyword>
<dbReference type="RefSeq" id="WP_289411587.1">
    <property type="nucleotide sequence ID" value="NZ_JAUCDY010000016.1"/>
</dbReference>
<keyword evidence="5" id="KW-0255">Endonuclease</keyword>
<evidence type="ECO:0000259" key="4">
    <source>
        <dbReference type="Pfam" id="PF01420"/>
    </source>
</evidence>
<protein>
    <submittedName>
        <fullName evidence="5">Restriction endonuclease subunit S</fullName>
        <ecNumber evidence="5">3.1.21.-</ecNumber>
    </submittedName>
</protein>
<keyword evidence="2" id="KW-0680">Restriction system</keyword>
<reference evidence="5 6" key="1">
    <citation type="submission" date="2023-06" db="EMBL/GenBank/DDBJ databases">
        <title>Thiopseudomonas sp. CY1220 draft genome sequence.</title>
        <authorList>
            <person name="Zhao G."/>
            <person name="An M."/>
        </authorList>
    </citation>
    <scope>NUCLEOTIDE SEQUENCE [LARGE SCALE GENOMIC DNA]</scope>
    <source>
        <strain evidence="5 6">CY1220</strain>
    </source>
</reference>
<dbReference type="Pfam" id="PF01420">
    <property type="entry name" value="Methylase_S"/>
    <property type="match status" value="2"/>
</dbReference>
<keyword evidence="5" id="KW-0540">Nuclease</keyword>
<accession>A0ABT7SRE0</accession>
<evidence type="ECO:0000256" key="1">
    <source>
        <dbReference type="ARBA" id="ARBA00010923"/>
    </source>
</evidence>
<dbReference type="EMBL" id="JAUCDY010000016">
    <property type="protein sequence ID" value="MDM7858757.1"/>
    <property type="molecule type" value="Genomic_DNA"/>
</dbReference>
<name>A0ABT7SRE0_9GAMM</name>
<feature type="domain" description="Type I restriction modification DNA specificity" evidence="4">
    <location>
        <begin position="34"/>
        <end position="185"/>
    </location>
</feature>
<dbReference type="GO" id="GO:0004519">
    <property type="term" value="F:endonuclease activity"/>
    <property type="evidence" value="ECO:0007669"/>
    <property type="project" value="UniProtKB-KW"/>
</dbReference>
<sequence>MSNLKKHRFCDLYTMSSGISSTKDQAGHGSPFLSFSVVFNNYFVPDALPDLMDTSDKEKETYSIKAGDIFLTRTSEVVDELAMSCVAIKDYPNASYSGFLKRLRPTQTNITYSKFMAFYLRSPMFRKTMTNNAVMTLRASLNEAIFSYLNLLLPEYNEQVKAGDLLYLLNEKIELNNRINAELEAMAKTLYDYWFVQFDFPDANGKPYKSSGGKMVYNPTLKREIPEGWSTVQLEEIIERSGTGLNPRDNFKLGAGSNYYVTIKNVTNGKIVLDDKCDKIDDEALKIIDRRSQLQPGDVLFTSIEPVGVTYLIQEKPSDWNINESVFTLRPNLSSVTPEYLYLLLSSMEMKAFTKNSSSGSVHKGIRHGVLKSFQLAHGGKTIVYKFSQIVDPMLKRIHALDSESSELVKLRDWLLPMLMNGQVTVGEAN</sequence>
<dbReference type="InterPro" id="IPR044946">
    <property type="entry name" value="Restrct_endonuc_typeI_TRD_sf"/>
</dbReference>
<keyword evidence="6" id="KW-1185">Reference proteome</keyword>
<feature type="domain" description="Type I restriction modification DNA specificity" evidence="4">
    <location>
        <begin position="226"/>
        <end position="376"/>
    </location>
</feature>